<sequence>MIFRLRPADSGQGAVARADEASRLLLERINGHRRIVLSSTVVDGRYTLRVCVVSHRTHHDRIAESLEIITAEAR</sequence>
<dbReference type="EMBL" id="JAVTLL010000034">
    <property type="protein sequence ID" value="MDT7846378.1"/>
    <property type="molecule type" value="Genomic_DNA"/>
</dbReference>
<reference evidence="2" key="1">
    <citation type="submission" date="2023-07" db="EMBL/GenBank/DDBJ databases">
        <title>Draft genome sequence of the endophytic actinobacterium Streptomyces justiciae WPN32, a potential antibiotic producer.</title>
        <authorList>
            <person name="Yasawong M."/>
            <person name="Pana W."/>
            <person name="Ganta P."/>
            <person name="Santapan N."/>
            <person name="Songngamsuk T."/>
            <person name="Phatcharaharikarn M."/>
            <person name="Kerdtoob S."/>
            <person name="Nantapong N."/>
        </authorList>
    </citation>
    <scope>NUCLEOTIDE SEQUENCE [LARGE SCALE GENOMIC DNA]</scope>
    <source>
        <strain evidence="2">WPN32</strain>
    </source>
</reference>
<dbReference type="Proteomes" id="UP001257948">
    <property type="component" value="Unassembled WGS sequence"/>
</dbReference>
<protein>
    <recommendedName>
        <fullName evidence="3">Amino acid decarboxylase</fullName>
    </recommendedName>
</protein>
<gene>
    <name evidence="1" type="ORF">RQC66_37240</name>
</gene>
<comment type="caution">
    <text evidence="1">The sequence shown here is derived from an EMBL/GenBank/DDBJ whole genome shotgun (WGS) entry which is preliminary data.</text>
</comment>
<dbReference type="Gene3D" id="3.90.1150.170">
    <property type="match status" value="1"/>
</dbReference>
<evidence type="ECO:0008006" key="3">
    <source>
        <dbReference type="Google" id="ProtNLM"/>
    </source>
</evidence>
<accession>A0ABU3M6Q8</accession>
<name>A0ABU3M6Q8_9ACTN</name>
<dbReference type="SUPFAM" id="SSF53383">
    <property type="entry name" value="PLP-dependent transferases"/>
    <property type="match status" value="1"/>
</dbReference>
<evidence type="ECO:0000313" key="2">
    <source>
        <dbReference type="Proteomes" id="UP001257948"/>
    </source>
</evidence>
<proteinExistence type="predicted"/>
<dbReference type="InterPro" id="IPR015424">
    <property type="entry name" value="PyrdxlP-dep_Trfase"/>
</dbReference>
<organism evidence="1 2">
    <name type="scientific">Streptomyces justiciae</name>
    <dbReference type="NCBI Taxonomy" id="2780140"/>
    <lineage>
        <taxon>Bacteria</taxon>
        <taxon>Bacillati</taxon>
        <taxon>Actinomycetota</taxon>
        <taxon>Actinomycetes</taxon>
        <taxon>Kitasatosporales</taxon>
        <taxon>Streptomycetaceae</taxon>
        <taxon>Streptomyces</taxon>
    </lineage>
</organism>
<evidence type="ECO:0000313" key="1">
    <source>
        <dbReference type="EMBL" id="MDT7846378.1"/>
    </source>
</evidence>
<keyword evidence="2" id="KW-1185">Reference proteome</keyword>
<dbReference type="RefSeq" id="WP_314206725.1">
    <property type="nucleotide sequence ID" value="NZ_JAVTLL010000034.1"/>
</dbReference>